<feature type="domain" description="Amidohydrolase-related" evidence="1">
    <location>
        <begin position="65"/>
        <end position="328"/>
    </location>
</feature>
<dbReference type="PANTHER" id="PTHR35563">
    <property type="entry name" value="BARREL METAL-DEPENDENT HYDROLASE, PUTATIVE (AFU_ORTHOLOGUE AFUA_1G16240)-RELATED"/>
    <property type="match status" value="1"/>
</dbReference>
<dbReference type="AlphaFoldDB" id="A0A157ZDS7"/>
<evidence type="ECO:0000313" key="2">
    <source>
        <dbReference type="EMBL" id="SAK43037.1"/>
    </source>
</evidence>
<dbReference type="EMBL" id="FCOI02000001">
    <property type="protein sequence ID" value="SAK43037.1"/>
    <property type="molecule type" value="Genomic_DNA"/>
</dbReference>
<dbReference type="PANTHER" id="PTHR35563:SF2">
    <property type="entry name" value="BARREL METAL-DEPENDENT HYDROLASE, PUTATIVE (AFU_ORTHOLOGUE AFUA_1G16240)-RELATED"/>
    <property type="match status" value="1"/>
</dbReference>
<reference evidence="3" key="1">
    <citation type="submission" date="2016-01" db="EMBL/GenBank/DDBJ databases">
        <authorList>
            <person name="Peeters Charlotte."/>
        </authorList>
    </citation>
    <scope>NUCLEOTIDE SEQUENCE [LARGE SCALE GENOMIC DNA]</scope>
</reference>
<name>A0A157ZDS7_9BURK</name>
<proteinExistence type="predicted"/>
<accession>A0A157ZDS7</accession>
<dbReference type="Proteomes" id="UP000054624">
    <property type="component" value="Unassembled WGS sequence"/>
</dbReference>
<dbReference type="GO" id="GO:0016787">
    <property type="term" value="F:hydrolase activity"/>
    <property type="evidence" value="ECO:0007669"/>
    <property type="project" value="InterPro"/>
</dbReference>
<dbReference type="InterPro" id="IPR052358">
    <property type="entry name" value="Aro_Compnd_Degr_Hydrolases"/>
</dbReference>
<dbReference type="Gene3D" id="3.20.20.140">
    <property type="entry name" value="Metal-dependent hydrolases"/>
    <property type="match status" value="1"/>
</dbReference>
<dbReference type="STRING" id="1777137.AWB76_00501"/>
<evidence type="ECO:0000259" key="1">
    <source>
        <dbReference type="Pfam" id="PF04909"/>
    </source>
</evidence>
<evidence type="ECO:0000313" key="3">
    <source>
        <dbReference type="Proteomes" id="UP000054624"/>
    </source>
</evidence>
<dbReference type="SUPFAM" id="SSF51556">
    <property type="entry name" value="Metallo-dependent hydrolases"/>
    <property type="match status" value="1"/>
</dbReference>
<keyword evidence="3" id="KW-1185">Reference proteome</keyword>
<dbReference type="Pfam" id="PF04909">
    <property type="entry name" value="Amidohydro_2"/>
    <property type="match status" value="1"/>
</dbReference>
<protein>
    <submittedName>
        <fullName evidence="2">Amidohydrolase 2</fullName>
    </submittedName>
</protein>
<gene>
    <name evidence="2" type="ORF">AWB76_00501</name>
</gene>
<dbReference type="InterPro" id="IPR032466">
    <property type="entry name" value="Metal_Hydrolase"/>
</dbReference>
<organism evidence="2 3">
    <name type="scientific">Caballeronia temeraria</name>
    <dbReference type="NCBI Taxonomy" id="1777137"/>
    <lineage>
        <taxon>Bacteria</taxon>
        <taxon>Pseudomonadati</taxon>
        <taxon>Pseudomonadota</taxon>
        <taxon>Betaproteobacteria</taxon>
        <taxon>Burkholderiales</taxon>
        <taxon>Burkholderiaceae</taxon>
        <taxon>Caballeronia</taxon>
    </lineage>
</organism>
<sequence length="330" mass="36363">MAYNMDTEVSMDGFNPRRRALALSLAAGWMAGSWNSAMAQAAESHRFSNSSGSENPALKAPPLACDAHIHIYDDKFPIVNPAAALPRQATVDDYLQIQNRLGTTRTVIVQPSNYGTDNRVTLDAIARLGAAKTRGIAVISTDISEKELLALHRGGIRGVRFSLFEPKNAVTRVDMIEPVATRISDLGWHVQLQMRSDLIVEQAETLKRLPCPVVFDHMARLPSTESGREAHNVVRGMLDQGRTWVKVSAAYLNTKVGPPTYEDVTAMAQSYIAAAPERVVWGSDWPHPTEKTHKPDDAQLFDLLAAWVPDKRALQRILVDNPATLYGFQA</sequence>
<dbReference type="InterPro" id="IPR006680">
    <property type="entry name" value="Amidohydro-rel"/>
</dbReference>